<dbReference type="PROSITE" id="PS00022">
    <property type="entry name" value="EGF_1"/>
    <property type="match status" value="1"/>
</dbReference>
<dbReference type="PROSITE" id="PS01187">
    <property type="entry name" value="EGF_CA"/>
    <property type="match status" value="1"/>
</dbReference>
<name>A0AA88XE15_PINIB</name>
<keyword evidence="3" id="KW-0472">Membrane</keyword>
<comment type="caution">
    <text evidence="6">The sequence shown here is derived from an EMBL/GenBank/DDBJ whole genome shotgun (WGS) entry which is preliminary data.</text>
</comment>
<dbReference type="InterPro" id="IPR018097">
    <property type="entry name" value="EGF_Ca-bd_CS"/>
</dbReference>
<feature type="domain" description="EGF-like" evidence="4 5">
    <location>
        <begin position="3098"/>
        <end position="3109"/>
    </location>
</feature>
<evidence type="ECO:0000313" key="7">
    <source>
        <dbReference type="Proteomes" id="UP001186944"/>
    </source>
</evidence>
<sequence length="3477" mass="388487">MDLYLTPVRLELRAYAELFLLFTYKRVFDAAIWKYKAPTFHKNIFTIPYKGEDKSPPEIKPSTVNSRKKREGPRGCVLTQITGRSASDPAFMIEMSIQDEVSQVKLFYAIGTQKGGTNVVHWTEMGGQSLLVPTNTLPNGIPLYWTVKAGNSNGLYVYTHCWLTTYDNSVPDGRIDPSYMYTSHPLKLSGTVVVFDDSELIDQHKTAIGFSPGEFGSEFRNWEPLVLKSSSAREGESTDLRFFSIPEEGKLTSKPFQTMIRESPVLCARECLAYKAKCVSFDFEFHSETCDLQEVVKGPKTKLRISGTYKNYERLGIGQTSYIEYNNLNLTHGTNYYMNAEIGNVLGYKAYLTSYGTMVDFTPPKTGPLGEGYTEEMRADKCSASILQKDRCVDVTWQMNHRYIKDGKGARTVFNGHKPLEDQLYTISNHYTSVNFDGFHDEESGIFAYTWAVGRTMCGTDVVSFRDPHALLFSPKYWTYSGYKKDLHLEDGKYYVTVQALNNVVHGGALVTTVCHSIPFTVDTTPPVFAGVTQIMFDEDFDILGIYFRGQDVLSKVSRVDFGLGKTKYDVQVRGYSPHPYVDREDTYIGIEELGLEPGVPAWIRLRLVNNVELFTAGHGDDPILIDRTAPVPGTVLDGSVLKRDLTYQASDSEICAQYMWGVGTIPGTDNVVKFHNFTHSQKESCAPATLNHNTSYYSTVIAFNSALNVKNSNNTSDGVLVDTTPPLAGWVKDGVEPGKDVQFSAESATKRCNWNNFTDPESGIAKYEVKVTISNDDYHYEHVNSFGVETAISFSDHSLAMKHNDKVDFEITAYNGAGLTVKNQSDGFRVDQTPPELAFLRNSETGKRFQSDPSSLTLNWKYDDAESGIKEYRYFVYQRKEGMKTQFWPDNKKYENFSVDEPFYNTLIKEKLNGLNLESGAKYSIHVTALNQATMSSSHESEGVIIDTTPPKINEVRMCKPLEDEELSEDGRQVLHDDPESLTISWRGRDSESGIINIYVGLGRSHVYDSREEFVDSDYMFDKTSIAMTFGGFESEACNIVGYEWAVGTQPYYSDVLPYTDYGVVMLNATHGQGQIHLQLYEDMTYYISVRAQTGHNCGKGKEYIVSCSDGIKVDSKEPVVRNIGPTANNTRYTDYNGVFYQSYVDSLDLAWNVSDASPVAETSWYVGSQPYKSDIKDAAVTLENRLPPGSVTLTPGSSVFLNIQSTDDAGNTVYTVSQPVIADLSSPVIHGFTCTEYISTAKTSVTCTWESVEENESVLEEISIDVSSDQVSQDLAGAMPVHKGHRKWTRDFSHLIANNTKLNRMYVTVHARNVLGLEGVAAYGIVVDHSPPSEGKLEFVTRTDDKDLLDVQKCQIPWMYAEINIHSLIDVESGIDRVEIALGYAPEQSDIRKFELVNHTAKVFIDHLSLRHGTQVYVTARVYNKAGLYNLFTSDAVAISPSPKLTVTDGDVRGKDSDYQSKLNFIQGYWEYSDACPILKAEYMIEDLTGKVIQDYQLVPGNGRFFYNDELTLKNGYMYIVHVRVTDALYRTFSARSDGIAVRIQTPNPGLVIDGLTEDFNYQQSTTELSASWGGFGKPDSKDPIQRIVRYEVAIGNDHRYAKTRANVHMFIDVGLNTSYTFTHLNLTSKTLTYYITVRAYSESGSYEEATSNGIKVGYRDGVIPGIVEITPYQSDQRSLSASWSGFESDIGLAKYYMAVGTNLFTYGNDTFSCSDLSSYWDEFDVKNLTDAALNTFYTIANLDLKHGEQYYIAVVAVDESNMCAAASASPITVDVTPPIPPAKQMVVNGLSIENVSLFYVTEETKLGINWYPFIDAESGIIDTDVSLMTFNGCPSSKYTNNDLSLYDTVKVRGERQGTFYDISLYPNMYYLVRLKTTNGAGLSTLLDSTVFSVDTSPPLAGSVHIGDTWEKTASFQSSTSVMSGWTAIANTENEYKCPSQRSVLHSNGNIESMDGYFEPLQVKSKDNGNFEITVGYNRRRKIKRGGIKSDQKYTLKPGNYSVSMMSCRGLNMMTTFAFASTYNVMPTNFTPPHVKNFHNVDFNISRQNEYDDFDEDVTTHGYTTANTTDNSTIANTTDDSNIETTTAATTKFISSTTTRKYFDTENMTYEYNALGDEFQIGFGVTVIGEKQKGGRTWDALFWARDKYKASQQWFTIENDPSLTLNDFTIQTTMEEMPDRIIWKLNLLLNGEVKATLNGLQFYEPLHAFAYTWNKDDYKPPITDIFEFFKSSAEVSDIRVPIEQDKACLHGTGFYDPDSGIKEIWVGVSDSLNSTDNVAKMTKYKETCVICKQGCDFGCDKKCVPNNFDILSIELHHLNLESSVFNQTNISQTIDIGNTTTYYMNVKMVNYAGQETTVRSNGIMVDSTPPVCDYMRCTDPTHSIDEQTKYLGSNNTIGAFWSCDEDISQIQKYVLSVGTFKGGNDTFAETSFGIDTKVAFNLSDGTFFQHNKRYYVDLKAINVAGQSSMYSCDMLVQLIPPSINETVAEPMFGGRLSSDQSVYLMEDDENVGVAWSSKVDDAEFYEWSIGTSDENNEILPKIKVGVSKSGNAAIMKGHLWLNNTNMKKSVSEFVPRNWTGQSVDGVKGDFTFRMEPGRCMYETIYAEGHSHLSSHLKLKPKCFKRAHDLYVSTENNTRTISLKTDGSGSFVKTLNPFNNGAQIAVSMETTGSQGAALFGTLNGTDILGNYGTAASADFTSYIVDPEQTKYQTSRSLRKRLIKYESESFFMSPAPAIEVDSFEVHVEIKLTEYLNNTLPILAVWISETELWHDVGEECEFKQTVVGTTLHTKICLKTLLSETDSLRKRRSTPTGTTIQSPHMFSLFKASSTYYSSPPIIETDTITMTEDTTLNDYELNWHDNEDDCVQFSLKENPKNADANVSLDGQVSLIPYKDFAGNIILAVEAFEVACPGKQALKNGLTTAKNIMIIVEEENDEPESALIMADEEVIDTDFNDTVDILLEANSTTHHDIGSFFLVDVDFFDNLTILTRTDVNATEAEFNVREVKSIENLQATGKKNINTAKQVKVDFNISPNLSGIINYTMLGYDREDYISQPLKIQIFFMMSPCVHGKCAQKTNISEPCRSKIRALTFDPFICKCDPGYEGHWCEIETNECRSLPCPLLYDCVDQIATYACVINPGKLVAILFCVAIGVAVAVFVIRQIKKMKRLNLKLGHLDEDDFFSPSSSHVNYLEPELLTAKPFKENLPDSPVSQKPTIRRYTMVEEIEFPQASLFLTRPGLIAPTYHGVTKKMETSQIKDKEFGKKFGDDESPDIQNSKDSTVTHQGQKKSHHVTDFAKLTGKETSGKKQSKSGNHEQRKSGSGKRTERTVSKSPLSYENKGMDMSEAEEKDFLTMISASIKADTPSDPPQNEDLVSGNLDKLDQDLSQSADKESGLSRSQSSSVKGGTESMNLQRHEDGNRHSHNRPGSGLSQSGGRKSVLSQSDLRSITGFDGSSRPSSANSFASKRGDLPDIDI</sequence>
<dbReference type="PROSITE" id="PS01186">
    <property type="entry name" value="EGF_2"/>
    <property type="match status" value="1"/>
</dbReference>
<keyword evidence="7" id="KW-1185">Reference proteome</keyword>
<dbReference type="GO" id="GO:0005509">
    <property type="term" value="F:calcium ion binding"/>
    <property type="evidence" value="ECO:0007669"/>
    <property type="project" value="InterPro"/>
</dbReference>
<dbReference type="Proteomes" id="UP001186944">
    <property type="component" value="Unassembled WGS sequence"/>
</dbReference>
<evidence type="ECO:0000259" key="5">
    <source>
        <dbReference type="PROSITE" id="PS01186"/>
    </source>
</evidence>
<evidence type="ECO:0000256" key="1">
    <source>
        <dbReference type="ARBA" id="ARBA00023157"/>
    </source>
</evidence>
<feature type="compositionally biased region" description="Basic and acidic residues" evidence="2">
    <location>
        <begin position="3468"/>
        <end position="3477"/>
    </location>
</feature>
<feature type="compositionally biased region" description="Basic and acidic residues" evidence="2">
    <location>
        <begin position="3381"/>
        <end position="3396"/>
    </location>
</feature>
<dbReference type="InterPro" id="IPR000742">
    <property type="entry name" value="EGF"/>
</dbReference>
<dbReference type="Gene3D" id="2.10.25.10">
    <property type="entry name" value="Laminin"/>
    <property type="match status" value="1"/>
</dbReference>
<feature type="compositionally biased region" description="Polar residues" evidence="2">
    <location>
        <begin position="3431"/>
        <end position="3448"/>
    </location>
</feature>
<organism evidence="6 7">
    <name type="scientific">Pinctada imbricata</name>
    <name type="common">Atlantic pearl-oyster</name>
    <name type="synonym">Pinctada martensii</name>
    <dbReference type="NCBI Taxonomy" id="66713"/>
    <lineage>
        <taxon>Eukaryota</taxon>
        <taxon>Metazoa</taxon>
        <taxon>Spiralia</taxon>
        <taxon>Lophotrochozoa</taxon>
        <taxon>Mollusca</taxon>
        <taxon>Bivalvia</taxon>
        <taxon>Autobranchia</taxon>
        <taxon>Pteriomorphia</taxon>
        <taxon>Pterioida</taxon>
        <taxon>Pterioidea</taxon>
        <taxon>Pteriidae</taxon>
        <taxon>Pinctada</taxon>
    </lineage>
</organism>
<dbReference type="PANTHER" id="PTHR16897:SF2">
    <property type="entry name" value="OS03G0226600 PROTEIN"/>
    <property type="match status" value="1"/>
</dbReference>
<feature type="transmembrane region" description="Helical" evidence="3">
    <location>
        <begin position="3143"/>
        <end position="3161"/>
    </location>
</feature>
<feature type="compositionally biased region" description="Basic and acidic residues" evidence="2">
    <location>
        <begin position="3293"/>
        <end position="3307"/>
    </location>
</feature>
<dbReference type="SUPFAM" id="SSF49265">
    <property type="entry name" value="Fibronectin type III"/>
    <property type="match status" value="2"/>
</dbReference>
<keyword evidence="3" id="KW-1133">Transmembrane helix</keyword>
<feature type="compositionally biased region" description="Basic and acidic residues" evidence="2">
    <location>
        <begin position="3314"/>
        <end position="3331"/>
    </location>
</feature>
<evidence type="ECO:0000313" key="6">
    <source>
        <dbReference type="EMBL" id="KAK3083668.1"/>
    </source>
</evidence>
<feature type="region of interest" description="Disordered" evidence="2">
    <location>
        <begin position="3262"/>
        <end position="3477"/>
    </location>
</feature>
<protein>
    <recommendedName>
        <fullName evidence="4 5">EGF-like domain-containing protein</fullName>
    </recommendedName>
</protein>
<evidence type="ECO:0000259" key="4">
    <source>
        <dbReference type="PROSITE" id="PS00022"/>
    </source>
</evidence>
<gene>
    <name evidence="6" type="ORF">FSP39_001023</name>
</gene>
<dbReference type="InterPro" id="IPR036116">
    <property type="entry name" value="FN3_sf"/>
</dbReference>
<keyword evidence="3" id="KW-0812">Transmembrane</keyword>
<feature type="compositionally biased region" description="Polar residues" evidence="2">
    <location>
        <begin position="3397"/>
        <end position="3414"/>
    </location>
</feature>
<evidence type="ECO:0000256" key="2">
    <source>
        <dbReference type="SAM" id="MobiDB-lite"/>
    </source>
</evidence>
<reference evidence="6" key="1">
    <citation type="submission" date="2019-08" db="EMBL/GenBank/DDBJ databases">
        <title>The improved chromosome-level genome for the pearl oyster Pinctada fucata martensii using PacBio sequencing and Hi-C.</title>
        <authorList>
            <person name="Zheng Z."/>
        </authorList>
    </citation>
    <scope>NUCLEOTIDE SEQUENCE</scope>
    <source>
        <strain evidence="6">ZZ-2019</strain>
        <tissue evidence="6">Adductor muscle</tissue>
    </source>
</reference>
<dbReference type="PANTHER" id="PTHR16897">
    <property type="entry name" value="OS10G0105400 PROTEIN"/>
    <property type="match status" value="1"/>
</dbReference>
<keyword evidence="1" id="KW-1015">Disulfide bond</keyword>
<feature type="compositionally biased region" description="Low complexity" evidence="2">
    <location>
        <begin position="3456"/>
        <end position="3467"/>
    </location>
</feature>
<dbReference type="EMBL" id="VSWD01000013">
    <property type="protein sequence ID" value="KAK3083668.1"/>
    <property type="molecule type" value="Genomic_DNA"/>
</dbReference>
<proteinExistence type="predicted"/>
<feature type="compositionally biased region" description="Polar residues" evidence="2">
    <location>
        <begin position="3274"/>
        <end position="3286"/>
    </location>
</feature>
<evidence type="ECO:0000256" key="3">
    <source>
        <dbReference type="SAM" id="Phobius"/>
    </source>
</evidence>
<accession>A0AA88XE15</accession>